<protein>
    <submittedName>
        <fullName evidence="1">Uncharacterized protein</fullName>
    </submittedName>
</protein>
<dbReference type="EMBL" id="JARJCW010000008">
    <property type="protein sequence ID" value="KAJ7221417.1"/>
    <property type="molecule type" value="Genomic_DNA"/>
</dbReference>
<evidence type="ECO:0000313" key="1">
    <source>
        <dbReference type="EMBL" id="KAJ7221417.1"/>
    </source>
</evidence>
<name>A0AAD6VSD9_9AGAR</name>
<evidence type="ECO:0000313" key="2">
    <source>
        <dbReference type="Proteomes" id="UP001219525"/>
    </source>
</evidence>
<comment type="caution">
    <text evidence="1">The sequence shown here is derived from an EMBL/GenBank/DDBJ whole genome shotgun (WGS) entry which is preliminary data.</text>
</comment>
<reference evidence="1" key="1">
    <citation type="submission" date="2023-03" db="EMBL/GenBank/DDBJ databases">
        <title>Massive genome expansion in bonnet fungi (Mycena s.s.) driven by repeated elements and novel gene families across ecological guilds.</title>
        <authorList>
            <consortium name="Lawrence Berkeley National Laboratory"/>
            <person name="Harder C.B."/>
            <person name="Miyauchi S."/>
            <person name="Viragh M."/>
            <person name="Kuo A."/>
            <person name="Thoen E."/>
            <person name="Andreopoulos B."/>
            <person name="Lu D."/>
            <person name="Skrede I."/>
            <person name="Drula E."/>
            <person name="Henrissat B."/>
            <person name="Morin E."/>
            <person name="Kohler A."/>
            <person name="Barry K."/>
            <person name="LaButti K."/>
            <person name="Morin E."/>
            <person name="Salamov A."/>
            <person name="Lipzen A."/>
            <person name="Mereny Z."/>
            <person name="Hegedus B."/>
            <person name="Baldrian P."/>
            <person name="Stursova M."/>
            <person name="Weitz H."/>
            <person name="Taylor A."/>
            <person name="Grigoriev I.V."/>
            <person name="Nagy L.G."/>
            <person name="Martin F."/>
            <person name="Kauserud H."/>
        </authorList>
    </citation>
    <scope>NUCLEOTIDE SEQUENCE</scope>
    <source>
        <strain evidence="1">9144</strain>
    </source>
</reference>
<dbReference type="AlphaFoldDB" id="A0AAD6VSD9"/>
<organism evidence="1 2">
    <name type="scientific">Mycena pura</name>
    <dbReference type="NCBI Taxonomy" id="153505"/>
    <lineage>
        <taxon>Eukaryota</taxon>
        <taxon>Fungi</taxon>
        <taxon>Dikarya</taxon>
        <taxon>Basidiomycota</taxon>
        <taxon>Agaricomycotina</taxon>
        <taxon>Agaricomycetes</taxon>
        <taxon>Agaricomycetidae</taxon>
        <taxon>Agaricales</taxon>
        <taxon>Marasmiineae</taxon>
        <taxon>Mycenaceae</taxon>
        <taxon>Mycena</taxon>
    </lineage>
</organism>
<dbReference type="Proteomes" id="UP001219525">
    <property type="component" value="Unassembled WGS sequence"/>
</dbReference>
<proteinExistence type="predicted"/>
<keyword evidence="2" id="KW-1185">Reference proteome</keyword>
<gene>
    <name evidence="1" type="ORF">GGX14DRAFT_669637</name>
</gene>
<sequence>MEIGKAAHSTTDDAESKAHLQAAANMRKAGERNLVIEEDLLNFSTERSARTYTCCMVSYGVDGWDPQKWLVCKTLSSTPTYTDSRNQFFRHCAQQICQCILGTSDVFLFASKAQSDVKRIFCRIGLAVADTTVRHALAALTRHALAALTQSREMNMPRETAATLIKKEPAYRINLDNSQKYQIVHEPGLGKKSGRTVS</sequence>
<accession>A0AAD6VSD9</accession>